<dbReference type="EMBL" id="JBGBPQ010000004">
    <property type="protein sequence ID" value="KAL1525016.1"/>
    <property type="molecule type" value="Genomic_DNA"/>
</dbReference>
<dbReference type="SUPFAM" id="SSF48371">
    <property type="entry name" value="ARM repeat"/>
    <property type="match status" value="1"/>
</dbReference>
<proteinExistence type="predicted"/>
<feature type="compositionally biased region" description="Basic and acidic residues" evidence="1">
    <location>
        <begin position="456"/>
        <end position="470"/>
    </location>
</feature>
<sequence>MEWKERNEHCEAMRRAAVACISMMFQTVDLLGLLAEANAPSRLQQLVSNPTRQVVSRRSALLALEVWDKTARLDNPAASKQATTQLQQLVTMLLSDKSLEMRALACRICSRLSCAGYQSGLVELGVPKLLLSQIEDNISKLFEAARSANAEVATSQTSCERPSMPSTPVSMPRTSASMPQTPASMPRSPPSIPRTPTSMPRASLTTCAKRASSGRGVKFHRGSLDASSAMGFSASEAQVKHVQSLGLPACVEQLGFVERDFEPGSLFYDALNSLVNLSAARCTQPAIARHGLWRLLQLRYASDGLAERVRKPPRPVTPSEDDAREREELSQVPINRLSDIAGMVGSILAAICTHTANLSVMYRAELQLKAAILGGKVHFDADRRLGSSASEPLLQRMHRDSFVTRDGVSSSLDPPATPSSTKLRYMHWLHQVTEEERSKHRSDADRPWLVQLHKAQLEKQNRLKTPRLDENDGSSPRGGVVSPTTPRASVVSPRVGSPQRSSRAANDTSPPRSGNSTPRKSGTYVAAEGDAKLISALLQPPIPECSDPLPDSLEILGLEAWPRRPAPPRLLPHDVPSPFNTATVAAFREGKDRAAAPTKQELGMKAGVDSDPQLQHRLYAALKQHRFLLFSLFAFYSAADGTLSTMSVKAYLALWTKCNVVDESLTNDALISIFFQAHQEQEPVENKRRRSVAKASDKDKADERMNLEGWLELLESCNLLDSEDNKTGPGLLDMDEATWCFIWSQDFVSDEVLRARAMQQLTFVGFMEALCRITMFIRLPDESSFAAYSASSIEDLYVKVANSAEEGEALHPAPKLDWQAEERSSAPINEAVDTLLRLMVCRLTQGASGLSIESIASRRDRLHAKKRKKAQKMAVKIDKQQVKLLQ</sequence>
<evidence type="ECO:0000313" key="2">
    <source>
        <dbReference type="EMBL" id="KAL1525016.1"/>
    </source>
</evidence>
<dbReference type="InterPro" id="IPR016024">
    <property type="entry name" value="ARM-type_fold"/>
</dbReference>
<dbReference type="AlphaFoldDB" id="A0AB34JWC6"/>
<feature type="region of interest" description="Disordered" evidence="1">
    <location>
        <begin position="308"/>
        <end position="330"/>
    </location>
</feature>
<name>A0AB34JWC6_PRYPA</name>
<reference evidence="2 3" key="1">
    <citation type="journal article" date="2024" name="Science">
        <title>Giant polyketide synthase enzymes in the biosynthesis of giant marine polyether toxins.</title>
        <authorList>
            <person name="Fallon T.R."/>
            <person name="Shende V.V."/>
            <person name="Wierzbicki I.H."/>
            <person name="Pendleton A.L."/>
            <person name="Watervoot N.F."/>
            <person name="Auber R.P."/>
            <person name="Gonzalez D.J."/>
            <person name="Wisecaver J.H."/>
            <person name="Moore B.S."/>
        </authorList>
    </citation>
    <scope>NUCLEOTIDE SEQUENCE [LARGE SCALE GENOMIC DNA]</scope>
    <source>
        <strain evidence="2 3">12B1</strain>
    </source>
</reference>
<accession>A0AB34JWC6</accession>
<feature type="compositionally biased region" description="Polar residues" evidence="1">
    <location>
        <begin position="153"/>
        <end position="181"/>
    </location>
</feature>
<feature type="region of interest" description="Disordered" evidence="1">
    <location>
        <begin position="153"/>
        <end position="202"/>
    </location>
</feature>
<evidence type="ECO:0000256" key="1">
    <source>
        <dbReference type="SAM" id="MobiDB-lite"/>
    </source>
</evidence>
<evidence type="ECO:0000313" key="3">
    <source>
        <dbReference type="Proteomes" id="UP001515480"/>
    </source>
</evidence>
<protein>
    <submittedName>
        <fullName evidence="2">Uncharacterized protein</fullName>
    </submittedName>
</protein>
<gene>
    <name evidence="2" type="ORF">AB1Y20_019891</name>
</gene>
<feature type="compositionally biased region" description="Polar residues" evidence="1">
    <location>
        <begin position="498"/>
        <end position="520"/>
    </location>
</feature>
<dbReference type="Proteomes" id="UP001515480">
    <property type="component" value="Unassembled WGS sequence"/>
</dbReference>
<feature type="region of interest" description="Disordered" evidence="1">
    <location>
        <begin position="456"/>
        <end position="522"/>
    </location>
</feature>
<comment type="caution">
    <text evidence="2">The sequence shown here is derived from an EMBL/GenBank/DDBJ whole genome shotgun (WGS) entry which is preliminary data.</text>
</comment>
<organism evidence="2 3">
    <name type="scientific">Prymnesium parvum</name>
    <name type="common">Toxic golden alga</name>
    <dbReference type="NCBI Taxonomy" id="97485"/>
    <lineage>
        <taxon>Eukaryota</taxon>
        <taxon>Haptista</taxon>
        <taxon>Haptophyta</taxon>
        <taxon>Prymnesiophyceae</taxon>
        <taxon>Prymnesiales</taxon>
        <taxon>Prymnesiaceae</taxon>
        <taxon>Prymnesium</taxon>
    </lineage>
</organism>
<keyword evidence="3" id="KW-1185">Reference proteome</keyword>